<organism evidence="1 2">
    <name type="scientific">Sulfobacillus benefaciens</name>
    <dbReference type="NCBI Taxonomy" id="453960"/>
    <lineage>
        <taxon>Bacteria</taxon>
        <taxon>Bacillati</taxon>
        <taxon>Bacillota</taxon>
        <taxon>Clostridia</taxon>
        <taxon>Eubacteriales</taxon>
        <taxon>Clostridiales Family XVII. Incertae Sedis</taxon>
        <taxon>Sulfobacillus</taxon>
    </lineage>
</organism>
<reference evidence="1 2" key="1">
    <citation type="journal article" date="2014" name="BMC Genomics">
        <title>Comparison of environmental and isolate Sulfobacillus genomes reveals diverse carbon, sulfur, nitrogen, and hydrogen metabolisms.</title>
        <authorList>
            <person name="Justice N.B."/>
            <person name="Norman A."/>
            <person name="Brown C.T."/>
            <person name="Singh A."/>
            <person name="Thomas B.C."/>
            <person name="Banfield J.F."/>
        </authorList>
    </citation>
    <scope>NUCLEOTIDE SEQUENCE [LARGE SCALE GENOMIC DNA]</scope>
    <source>
        <strain evidence="1">AMDSBA4</strain>
    </source>
</reference>
<protein>
    <submittedName>
        <fullName evidence="1">Uncharacterized protein</fullName>
    </submittedName>
</protein>
<evidence type="ECO:0000313" key="2">
    <source>
        <dbReference type="Proteomes" id="UP000242972"/>
    </source>
</evidence>
<comment type="caution">
    <text evidence="1">The sequence shown here is derived from an EMBL/GenBank/DDBJ whole genome shotgun (WGS) entry which is preliminary data.</text>
</comment>
<name>A0A2T2XH21_9FIRM</name>
<gene>
    <name evidence="1" type="ORF">C7B46_07985</name>
</gene>
<dbReference type="AlphaFoldDB" id="A0A2T2XH21"/>
<dbReference type="EMBL" id="PXYW01000016">
    <property type="protein sequence ID" value="PSR33778.1"/>
    <property type="molecule type" value="Genomic_DNA"/>
</dbReference>
<sequence length="70" mass="7800">MVPLLAIRSGSVSMALRDGARGNRNILHPGRHEYLAGLFIQLMYTGKTSHPDNTLHHRQPVALPVFRESP</sequence>
<proteinExistence type="predicted"/>
<evidence type="ECO:0000313" key="1">
    <source>
        <dbReference type="EMBL" id="PSR33778.1"/>
    </source>
</evidence>
<accession>A0A2T2XH21</accession>
<dbReference type="Proteomes" id="UP000242972">
    <property type="component" value="Unassembled WGS sequence"/>
</dbReference>